<keyword evidence="3 11" id="KW-0723">Serine/threonine-protein kinase</keyword>
<dbReference type="CDD" id="cd05630">
    <property type="entry name" value="STKc_GRK6"/>
    <property type="match status" value="1"/>
</dbReference>
<feature type="active site" description="Proton acceptor" evidence="9">
    <location>
        <position position="206"/>
    </location>
</feature>
<dbReference type="GO" id="GO:0005524">
    <property type="term" value="F:ATP binding"/>
    <property type="evidence" value="ECO:0007669"/>
    <property type="project" value="UniProtKB-UniRule"/>
</dbReference>
<feature type="domain" description="AGC-kinase C-terminal" evidence="15">
    <location>
        <begin position="344"/>
        <end position="409"/>
    </location>
</feature>
<dbReference type="Gene3D" id="1.10.167.10">
    <property type="entry name" value="Regulator of G-protein Signalling 4, domain 2"/>
    <property type="match status" value="1"/>
</dbReference>
<dbReference type="GO" id="GO:0005737">
    <property type="term" value="C:cytoplasm"/>
    <property type="evidence" value="ECO:0007669"/>
    <property type="project" value="TreeGrafter"/>
</dbReference>
<dbReference type="GO" id="GO:0007165">
    <property type="term" value="P:signal transduction"/>
    <property type="evidence" value="ECO:0007669"/>
    <property type="project" value="InterPro"/>
</dbReference>
<evidence type="ECO:0000256" key="9">
    <source>
        <dbReference type="PIRSR" id="PIRSR600239-51"/>
    </source>
</evidence>
<keyword evidence="7 11" id="KW-0418">Kinase</keyword>
<evidence type="ECO:0000256" key="12">
    <source>
        <dbReference type="SAM" id="MobiDB-lite"/>
    </source>
</evidence>
<dbReference type="SUPFAM" id="SSF56112">
    <property type="entry name" value="Protein kinase-like (PK-like)"/>
    <property type="match status" value="1"/>
</dbReference>
<evidence type="ECO:0000259" key="15">
    <source>
        <dbReference type="PROSITE" id="PS51285"/>
    </source>
</evidence>
<dbReference type="PROSITE" id="PS50132">
    <property type="entry name" value="RGS"/>
    <property type="match status" value="1"/>
</dbReference>
<feature type="domain" description="RGS" evidence="14">
    <location>
        <begin position="1"/>
        <end position="66"/>
    </location>
</feature>
<dbReference type="SUPFAM" id="SSF48097">
    <property type="entry name" value="Regulator of G-protein signaling, RGS"/>
    <property type="match status" value="1"/>
</dbReference>
<dbReference type="Gene3D" id="6.10.250.2260">
    <property type="match status" value="1"/>
</dbReference>
<evidence type="ECO:0000256" key="7">
    <source>
        <dbReference type="ARBA" id="ARBA00022777"/>
    </source>
</evidence>
<evidence type="ECO:0000313" key="16">
    <source>
        <dbReference type="EMBL" id="KAF6081329.1"/>
    </source>
</evidence>
<dbReference type="PROSITE" id="PS00107">
    <property type="entry name" value="PROTEIN_KINASE_ATP"/>
    <property type="match status" value="1"/>
</dbReference>
<comment type="catalytic activity">
    <reaction evidence="1">
        <text>[G-protein-coupled receptor] + ATP = [G-protein-coupled receptor]-phosphate + ADP + H(+)</text>
        <dbReference type="Rhea" id="RHEA:12008"/>
        <dbReference type="Rhea" id="RHEA-COMP:11260"/>
        <dbReference type="Rhea" id="RHEA-COMP:11261"/>
        <dbReference type="ChEBI" id="CHEBI:15378"/>
        <dbReference type="ChEBI" id="CHEBI:30616"/>
        <dbReference type="ChEBI" id="CHEBI:43176"/>
        <dbReference type="ChEBI" id="CHEBI:68546"/>
        <dbReference type="ChEBI" id="CHEBI:456216"/>
        <dbReference type="EC" id="2.7.11.16"/>
    </reaction>
</comment>
<evidence type="ECO:0000259" key="13">
    <source>
        <dbReference type="PROSITE" id="PS50011"/>
    </source>
</evidence>
<evidence type="ECO:0000256" key="3">
    <source>
        <dbReference type="ARBA" id="ARBA00022527"/>
    </source>
</evidence>
<comment type="similarity">
    <text evidence="2 11">Belongs to the protein kinase superfamily. AGC Ser/Thr protein kinase family. GPRK subfamily.</text>
</comment>
<keyword evidence="6 10" id="KW-0547">Nucleotide-binding</keyword>
<dbReference type="InterPro" id="IPR000961">
    <property type="entry name" value="AGC-kinase_C"/>
</dbReference>
<sequence length="576" mass="64741">MQNFLSHTGPDLIPEIPQQMVTNCAQRLEQGPCKDLFQELTRLTHEYLSVAPFADYLDSIYFNRFLQWKWLERQPVTKNTFRQYRVLGKGGFGEVCACQVRATGKMYACKKLEKKRIKKRKGEAMALNEKQILEKVNSRFVVSLAYAYETKDALCLVLTLMNGGDLKFHIYHMGQAGFSEARAVFYTAEICCGLEDLHRERIVYRDLKPENILLDDHGHIRISDLGLAVHVPEGQTIKGRVGTVGYMAPEVVKNERYTFSPDWWALGCLLYEMIAGQSPFQQRKKKIKREEVERLVKEVPEEYSDRFSPQARSLCSQLLCKDPAERLGCRGGSAREVKEHPLFKKLNFKRLGAGMLEPPFKPDPQAIYCKDVLDIEQFSTVKGVELEPTDQDFYQKFATGSVPIPWQNEMVETECFQELNVFGLDGSVPPDLDWRGQPPAPPKKGLLQRLFSRQVTPSSVPPGPPALPQGTVGRRPASARMCCEWASSSCARGAQGLWPHSHLSPAPGWAHGLFSLSRGEQCRLPVGWPSAWPRGATGSPSMAEARCGRKKSGARSPHNPLLPFPAPQHLQAASLA</sequence>
<feature type="binding site" evidence="10">
    <location>
        <position position="119"/>
    </location>
    <ligand>
        <name>ATP</name>
        <dbReference type="ChEBI" id="CHEBI:30616"/>
    </ligand>
</feature>
<dbReference type="PROSITE" id="PS00108">
    <property type="entry name" value="PROTEIN_KINASE_ST"/>
    <property type="match status" value="1"/>
</dbReference>
<evidence type="ECO:0000259" key="14">
    <source>
        <dbReference type="PROSITE" id="PS50132"/>
    </source>
</evidence>
<evidence type="ECO:0000256" key="5">
    <source>
        <dbReference type="ARBA" id="ARBA00022679"/>
    </source>
</evidence>
<evidence type="ECO:0000256" key="11">
    <source>
        <dbReference type="RuleBase" id="RU000308"/>
    </source>
</evidence>
<comment type="caution">
    <text evidence="16">The sequence shown here is derived from an EMBL/GenBank/DDBJ whole genome shotgun (WGS) entry which is preliminary data.</text>
</comment>
<dbReference type="InterPro" id="IPR000239">
    <property type="entry name" value="GPCR_kinase"/>
</dbReference>
<dbReference type="InterPro" id="IPR036305">
    <property type="entry name" value="RGS_sf"/>
</dbReference>
<feature type="domain" description="Protein kinase" evidence="13">
    <location>
        <begin position="81"/>
        <end position="343"/>
    </location>
</feature>
<accession>A0A833YVN5</accession>
<evidence type="ECO:0000313" key="17">
    <source>
        <dbReference type="Proteomes" id="UP000664940"/>
    </source>
</evidence>
<dbReference type="FunFam" id="1.10.167.10:FF:000009">
    <property type="entry name" value="G protein-coupled receptor kinase"/>
    <property type="match status" value="2"/>
</dbReference>
<dbReference type="PANTHER" id="PTHR24355:SF15">
    <property type="entry name" value="G PROTEIN-COUPLED RECEPTOR KINASE 6"/>
    <property type="match status" value="1"/>
</dbReference>
<evidence type="ECO:0000256" key="1">
    <source>
        <dbReference type="ARBA" id="ARBA00001256"/>
    </source>
</evidence>
<dbReference type="GO" id="GO:0009966">
    <property type="term" value="P:regulation of signal transduction"/>
    <property type="evidence" value="ECO:0007669"/>
    <property type="project" value="TreeGrafter"/>
</dbReference>
<dbReference type="PROSITE" id="PS50011">
    <property type="entry name" value="PROTEIN_KINASE_DOM"/>
    <property type="match status" value="1"/>
</dbReference>
<dbReference type="PROSITE" id="PS51285">
    <property type="entry name" value="AGC_KINASE_CTER"/>
    <property type="match status" value="1"/>
</dbReference>
<dbReference type="Pfam" id="PF00615">
    <property type="entry name" value="RGS"/>
    <property type="match status" value="1"/>
</dbReference>
<dbReference type="GO" id="GO:0004703">
    <property type="term" value="F:G protein-coupled receptor kinase activity"/>
    <property type="evidence" value="ECO:0007669"/>
    <property type="project" value="UniProtKB-EC"/>
</dbReference>
<keyword evidence="4" id="KW-0597">Phosphoprotein</keyword>
<dbReference type="EMBL" id="JABVXQ010000013">
    <property type="protein sequence ID" value="KAF6081329.1"/>
    <property type="molecule type" value="Genomic_DNA"/>
</dbReference>
<evidence type="ECO:0000256" key="6">
    <source>
        <dbReference type="ARBA" id="ARBA00022741"/>
    </source>
</evidence>
<dbReference type="AlphaFoldDB" id="A0A833YVN5"/>
<dbReference type="SMART" id="SM00220">
    <property type="entry name" value="S_TKc"/>
    <property type="match status" value="1"/>
</dbReference>
<organism evidence="16 17">
    <name type="scientific">Phyllostomus discolor</name>
    <name type="common">pale spear-nosed bat</name>
    <dbReference type="NCBI Taxonomy" id="89673"/>
    <lineage>
        <taxon>Eukaryota</taxon>
        <taxon>Metazoa</taxon>
        <taxon>Chordata</taxon>
        <taxon>Craniata</taxon>
        <taxon>Vertebrata</taxon>
        <taxon>Euteleostomi</taxon>
        <taxon>Mammalia</taxon>
        <taxon>Eutheria</taxon>
        <taxon>Laurasiatheria</taxon>
        <taxon>Chiroptera</taxon>
        <taxon>Yangochiroptera</taxon>
        <taxon>Phyllostomidae</taxon>
        <taxon>Phyllostominae</taxon>
        <taxon>Phyllostomus</taxon>
    </lineage>
</organism>
<feature type="region of interest" description="Disordered" evidence="12">
    <location>
        <begin position="533"/>
        <end position="567"/>
    </location>
</feature>
<evidence type="ECO:0000256" key="2">
    <source>
        <dbReference type="ARBA" id="ARBA00009793"/>
    </source>
</evidence>
<dbReference type="PANTHER" id="PTHR24355">
    <property type="entry name" value="G PROTEIN-COUPLED RECEPTOR KINASE/RIBOSOMAL PROTEIN S6 KINASE"/>
    <property type="match status" value="1"/>
</dbReference>
<proteinExistence type="inferred from homology"/>
<dbReference type="FunFam" id="1.10.510.10:FF:000074">
    <property type="entry name" value="G protein-coupled receptor kinase"/>
    <property type="match status" value="1"/>
</dbReference>
<reference evidence="16 17" key="1">
    <citation type="journal article" date="2020" name="Nature">
        <title>Six reference-quality genomes reveal evolution of bat adaptations.</title>
        <authorList>
            <person name="Jebb D."/>
            <person name="Huang Z."/>
            <person name="Pippel M."/>
            <person name="Hughes G.M."/>
            <person name="Lavrichenko K."/>
            <person name="Devanna P."/>
            <person name="Winkler S."/>
            <person name="Jermiin L.S."/>
            <person name="Skirmuntt E.C."/>
            <person name="Katzourakis A."/>
            <person name="Burkitt-Gray L."/>
            <person name="Ray D.A."/>
            <person name="Sullivan K.A.M."/>
            <person name="Roscito J.G."/>
            <person name="Kirilenko B.M."/>
            <person name="Davalos L.M."/>
            <person name="Corthals A.P."/>
            <person name="Power M.L."/>
            <person name="Jones G."/>
            <person name="Ransome R.D."/>
            <person name="Dechmann D.K.N."/>
            <person name="Locatelli A.G."/>
            <person name="Puechmaille S.J."/>
            <person name="Fedrigo O."/>
            <person name="Jarvis E.D."/>
            <person name="Hiller M."/>
            <person name="Vernes S.C."/>
            <person name="Myers E.W."/>
            <person name="Teeling E.C."/>
        </authorList>
    </citation>
    <scope>NUCLEOTIDE SEQUENCE [LARGE SCALE GENOMIC DNA]</scope>
    <source>
        <strain evidence="16">Bat1K_MPI-CBG_1</strain>
    </source>
</reference>
<dbReference type="InterPro" id="IPR008271">
    <property type="entry name" value="Ser/Thr_kinase_AS"/>
</dbReference>
<dbReference type="InterPro" id="IPR017441">
    <property type="entry name" value="Protein_kinase_ATP_BS"/>
</dbReference>
<keyword evidence="8 10" id="KW-0067">ATP-binding</keyword>
<dbReference type="Gene3D" id="1.10.510.10">
    <property type="entry name" value="Transferase(Phosphotransferase) domain 1"/>
    <property type="match status" value="1"/>
</dbReference>
<keyword evidence="16" id="KW-0675">Receptor</keyword>
<name>A0A833YVN5_9CHIR</name>
<dbReference type="EC" id="2.7.11.-" evidence="11"/>
<dbReference type="InterPro" id="IPR044926">
    <property type="entry name" value="RGS_subdomain_2"/>
</dbReference>
<dbReference type="Pfam" id="PF00069">
    <property type="entry name" value="Pkinase"/>
    <property type="match status" value="1"/>
</dbReference>
<gene>
    <name evidence="16" type="ORF">HJG60_005942</name>
</gene>
<dbReference type="SMART" id="SM00133">
    <property type="entry name" value="S_TK_X"/>
    <property type="match status" value="1"/>
</dbReference>
<dbReference type="PRINTS" id="PR00717">
    <property type="entry name" value="GPCRKINASE"/>
</dbReference>
<keyword evidence="5 11" id="KW-0808">Transferase</keyword>
<dbReference type="Proteomes" id="UP000664940">
    <property type="component" value="Unassembled WGS sequence"/>
</dbReference>
<evidence type="ECO:0000256" key="8">
    <source>
        <dbReference type="ARBA" id="ARBA00022840"/>
    </source>
</evidence>
<dbReference type="InterPro" id="IPR016137">
    <property type="entry name" value="RGS"/>
</dbReference>
<dbReference type="InterPro" id="IPR011009">
    <property type="entry name" value="Kinase-like_dom_sf"/>
</dbReference>
<protein>
    <recommendedName>
        <fullName evidence="11">G protein-coupled receptor kinase</fullName>
        <ecNumber evidence="11">2.7.11.-</ecNumber>
    </recommendedName>
</protein>
<evidence type="ECO:0000256" key="4">
    <source>
        <dbReference type="ARBA" id="ARBA00022553"/>
    </source>
</evidence>
<dbReference type="InterPro" id="IPR000719">
    <property type="entry name" value="Prot_kinase_dom"/>
</dbReference>
<dbReference type="Gene3D" id="3.30.200.20">
    <property type="entry name" value="Phosphorylase Kinase, domain 1"/>
    <property type="match status" value="1"/>
</dbReference>
<evidence type="ECO:0000256" key="10">
    <source>
        <dbReference type="PROSITE-ProRule" id="PRU10141"/>
    </source>
</evidence>